<protein>
    <recommendedName>
        <fullName evidence="3">Elongation factor methyltransferase 6</fullName>
    </recommendedName>
</protein>
<comment type="caution">
    <text evidence="1">The sequence shown here is derived from an EMBL/GenBank/DDBJ whole genome shotgun (WGS) entry which is preliminary data.</text>
</comment>
<organism evidence="1 2">
    <name type="scientific">Colletotrichum tofieldiae</name>
    <dbReference type="NCBI Taxonomy" id="708197"/>
    <lineage>
        <taxon>Eukaryota</taxon>
        <taxon>Fungi</taxon>
        <taxon>Dikarya</taxon>
        <taxon>Ascomycota</taxon>
        <taxon>Pezizomycotina</taxon>
        <taxon>Sordariomycetes</taxon>
        <taxon>Hypocreomycetidae</taxon>
        <taxon>Glomerellales</taxon>
        <taxon>Glomerellaceae</taxon>
        <taxon>Colletotrichum</taxon>
        <taxon>Colletotrichum spaethianum species complex</taxon>
    </lineage>
</organism>
<dbReference type="Pfam" id="PF10294">
    <property type="entry name" value="Methyltransf_16"/>
    <property type="match status" value="1"/>
</dbReference>
<dbReference type="PANTHER" id="PTHR14614">
    <property type="entry name" value="HEPATOCELLULAR CARCINOMA-ASSOCIATED ANTIGEN"/>
    <property type="match status" value="1"/>
</dbReference>
<evidence type="ECO:0000313" key="1">
    <source>
        <dbReference type="EMBL" id="KZL76166.1"/>
    </source>
</evidence>
<accession>A0A166X0Y1</accession>
<proteinExistence type="inferred from homology"/>
<dbReference type="GO" id="GO:0008757">
    <property type="term" value="F:S-adenosylmethionine-dependent methyltransferase activity"/>
    <property type="evidence" value="ECO:0007669"/>
    <property type="project" value="UniProtKB-ARBA"/>
</dbReference>
<dbReference type="Proteomes" id="UP000076552">
    <property type="component" value="Unassembled WGS sequence"/>
</dbReference>
<sequence>LLIYLRHSVKISTRLPQLILFYTLALTRPKKIIETSNMRILNTPLIPEQMESADRSPSPDFSPLAIGEDLTPLPAYKAAQTSSYDICGLLSTPLKLHEDLASGCGGQTWPAGMVLTKHMLRYHREALKGARILELGAGGGLVGLAVALGCELQQTPLYLTDQDEMFELMGRNTKLNNLQHKVKPMVLNWGGPLAPEVVDFKPNVILAADCVYFEPAFPLLLETLTNLLTLEPNATVYFCFKKRRRADMQFLKKAQKAFQVTEIIDDDRAIFSREGLFLYTFTSKKPAVNGNRQ</sequence>
<dbReference type="InterPro" id="IPR033684">
    <property type="entry name" value="EFM6"/>
</dbReference>
<dbReference type="AlphaFoldDB" id="A0A166X0Y1"/>
<name>A0A166X0Y1_9PEZI</name>
<feature type="non-terminal residue" evidence="1">
    <location>
        <position position="1"/>
    </location>
</feature>
<dbReference type="InterPro" id="IPR019410">
    <property type="entry name" value="Methyltransf_16"/>
</dbReference>
<dbReference type="PANTHER" id="PTHR14614:SF152">
    <property type="entry name" value="PROTEIN-LYSINE N-METHYLTRANSFERASE EFM6"/>
    <property type="match status" value="1"/>
</dbReference>
<dbReference type="EMBL" id="LFIV01000017">
    <property type="protein sequence ID" value="KZL76166.1"/>
    <property type="molecule type" value="Genomic_DNA"/>
</dbReference>
<evidence type="ECO:0000313" key="2">
    <source>
        <dbReference type="Proteomes" id="UP000076552"/>
    </source>
</evidence>
<dbReference type="GO" id="GO:0005829">
    <property type="term" value="C:cytosol"/>
    <property type="evidence" value="ECO:0007669"/>
    <property type="project" value="TreeGrafter"/>
</dbReference>
<gene>
    <name evidence="1" type="ORF">CT0861_08856</name>
</gene>
<dbReference type="STRING" id="708197.A0A166X0Y1"/>
<evidence type="ECO:0008006" key="3">
    <source>
        <dbReference type="Google" id="ProtNLM"/>
    </source>
</evidence>
<dbReference type="SUPFAM" id="SSF53335">
    <property type="entry name" value="S-adenosyl-L-methionine-dependent methyltransferases"/>
    <property type="match status" value="1"/>
</dbReference>
<dbReference type="HAMAP" id="MF_03198">
    <property type="entry name" value="Methyltr_EFM6"/>
    <property type="match status" value="1"/>
</dbReference>
<dbReference type="Gene3D" id="3.40.50.150">
    <property type="entry name" value="Vaccinia Virus protein VP39"/>
    <property type="match status" value="1"/>
</dbReference>
<keyword evidence="2" id="KW-1185">Reference proteome</keyword>
<dbReference type="InterPro" id="IPR029063">
    <property type="entry name" value="SAM-dependent_MTases_sf"/>
</dbReference>
<reference evidence="1 2" key="1">
    <citation type="submission" date="2015-06" db="EMBL/GenBank/DDBJ databases">
        <title>Survival trade-offs in plant roots during colonization by closely related pathogenic and mutualistic fungi.</title>
        <authorList>
            <person name="Hacquard S."/>
            <person name="Kracher B."/>
            <person name="Hiruma K."/>
            <person name="Weinman A."/>
            <person name="Muench P."/>
            <person name="Garrido Oter R."/>
            <person name="Ver Loren van Themaat E."/>
            <person name="Dallerey J.-F."/>
            <person name="Damm U."/>
            <person name="Henrissat B."/>
            <person name="Lespinet O."/>
            <person name="Thon M."/>
            <person name="Kemen E."/>
            <person name="McHardy A.C."/>
            <person name="Schulze-Lefert P."/>
            <person name="O'Connell R.J."/>
        </authorList>
    </citation>
    <scope>NUCLEOTIDE SEQUENCE [LARGE SCALE GENOMIC DNA]</scope>
    <source>
        <strain evidence="1 2">0861</strain>
    </source>
</reference>